<reference evidence="6 7" key="1">
    <citation type="submission" date="2019-06" db="EMBL/GenBank/DDBJ databases">
        <title>Whole genome shotgun sequence of Acetobacter peroxydans NBRC 13755.</title>
        <authorList>
            <person name="Hosoyama A."/>
            <person name="Uohara A."/>
            <person name="Ohji S."/>
            <person name="Ichikawa N."/>
        </authorList>
    </citation>
    <scope>NUCLEOTIDE SEQUENCE [LARGE SCALE GENOMIC DNA]</scope>
    <source>
        <strain evidence="6 7">NBRC 13755</strain>
    </source>
</reference>
<comment type="caution">
    <text evidence="6">The sequence shown here is derived from an EMBL/GenBank/DDBJ whole genome shotgun (WGS) entry which is preliminary data.</text>
</comment>
<evidence type="ECO:0000313" key="7">
    <source>
        <dbReference type="Proteomes" id="UP000317730"/>
    </source>
</evidence>
<evidence type="ECO:0000256" key="3">
    <source>
        <dbReference type="ARBA" id="ARBA00023163"/>
    </source>
</evidence>
<accession>A0A4Y3TWZ1</accession>
<dbReference type="InterPro" id="IPR036286">
    <property type="entry name" value="LexA/Signal_pep-like_sf"/>
</dbReference>
<dbReference type="InterPro" id="IPR001387">
    <property type="entry name" value="Cro/C1-type_HTH"/>
</dbReference>
<dbReference type="RefSeq" id="WP_242009032.1">
    <property type="nucleotide sequence ID" value="NZ_BAPL01000010.1"/>
</dbReference>
<dbReference type="InterPro" id="IPR015927">
    <property type="entry name" value="Peptidase_S24_S26A/B/C"/>
</dbReference>
<dbReference type="EMBL" id="BJMV01000012">
    <property type="protein sequence ID" value="GEB86362.1"/>
    <property type="molecule type" value="Genomic_DNA"/>
</dbReference>
<evidence type="ECO:0000256" key="1">
    <source>
        <dbReference type="ARBA" id="ARBA00023015"/>
    </source>
</evidence>
<keyword evidence="3" id="KW-0804">Transcription</keyword>
<proteinExistence type="predicted"/>
<gene>
    <name evidence="6" type="ORF">APE01nite_21590</name>
</gene>
<feature type="domain" description="Peptidase S24/S26A/S26B/S26C" evidence="5">
    <location>
        <begin position="184"/>
        <end position="280"/>
    </location>
</feature>
<dbReference type="PANTHER" id="PTHR40661:SF3">
    <property type="entry name" value="FELS-1 PROPHAGE TRANSCRIPTIONAL REGULATOR"/>
    <property type="match status" value="1"/>
</dbReference>
<dbReference type="GO" id="GO:0003677">
    <property type="term" value="F:DNA binding"/>
    <property type="evidence" value="ECO:0007669"/>
    <property type="project" value="UniProtKB-KW"/>
</dbReference>
<sequence>MTRIRITDRLKALRERAGYTIRDFARALGYGDKFSSYRTYETSYKKEELPLAMVKLMVPLLTGRGEPPITTAEVWNLAGLTTGEAVLGMNLGQHGRTDPAQINGFADRQPQRQPGFPRGMTGSLPEAPAATTQEDEPARSSLRQVSIPEYDVLTSAGPGSVPVLCAPQDGLKPIEHWSLPRGYISAFSESPEALAIIRVAGDSMEPDYQAGDRVLVDTAHHTPSPPGVYVLWDGFGLVLKRLELLPGMEEPRRVRIMSINPAYSTYELTLDEISINGRVVGKWTWK</sequence>
<dbReference type="Gene3D" id="2.10.109.10">
    <property type="entry name" value="Umud Fragment, subunit A"/>
    <property type="match status" value="1"/>
</dbReference>
<dbReference type="PANTHER" id="PTHR40661">
    <property type="match status" value="1"/>
</dbReference>
<name>A0A4Y3TWZ1_9PROT</name>
<evidence type="ECO:0000256" key="4">
    <source>
        <dbReference type="SAM" id="MobiDB-lite"/>
    </source>
</evidence>
<evidence type="ECO:0000259" key="5">
    <source>
        <dbReference type="Pfam" id="PF00717"/>
    </source>
</evidence>
<dbReference type="InterPro" id="IPR039418">
    <property type="entry name" value="LexA-like"/>
</dbReference>
<evidence type="ECO:0000256" key="2">
    <source>
        <dbReference type="ARBA" id="ARBA00023125"/>
    </source>
</evidence>
<dbReference type="SUPFAM" id="SSF51306">
    <property type="entry name" value="LexA/Signal peptidase"/>
    <property type="match status" value="1"/>
</dbReference>
<dbReference type="AlphaFoldDB" id="A0A4Y3TWZ1"/>
<dbReference type="CDD" id="cd06529">
    <property type="entry name" value="S24_LexA-like"/>
    <property type="match status" value="1"/>
</dbReference>
<keyword evidence="2" id="KW-0238">DNA-binding</keyword>
<evidence type="ECO:0000313" key="6">
    <source>
        <dbReference type="EMBL" id="GEB86362.1"/>
    </source>
</evidence>
<dbReference type="Proteomes" id="UP000317730">
    <property type="component" value="Unassembled WGS sequence"/>
</dbReference>
<protein>
    <recommendedName>
        <fullName evidence="5">Peptidase S24/S26A/S26B/S26C domain-containing protein</fullName>
    </recommendedName>
</protein>
<keyword evidence="1" id="KW-0805">Transcription regulation</keyword>
<keyword evidence="7" id="KW-1185">Reference proteome</keyword>
<dbReference type="Pfam" id="PF00717">
    <property type="entry name" value="Peptidase_S24"/>
    <property type="match status" value="1"/>
</dbReference>
<feature type="region of interest" description="Disordered" evidence="4">
    <location>
        <begin position="105"/>
        <end position="142"/>
    </location>
</feature>
<dbReference type="CDD" id="cd00093">
    <property type="entry name" value="HTH_XRE"/>
    <property type="match status" value="1"/>
</dbReference>
<organism evidence="6 7">
    <name type="scientific">Acetobacter peroxydans</name>
    <dbReference type="NCBI Taxonomy" id="104098"/>
    <lineage>
        <taxon>Bacteria</taxon>
        <taxon>Pseudomonadati</taxon>
        <taxon>Pseudomonadota</taxon>
        <taxon>Alphaproteobacteria</taxon>
        <taxon>Acetobacterales</taxon>
        <taxon>Acetobacteraceae</taxon>
        <taxon>Acetobacter</taxon>
    </lineage>
</organism>